<dbReference type="InterPro" id="IPR017853">
    <property type="entry name" value="GH"/>
</dbReference>
<dbReference type="RefSeq" id="WP_263341278.1">
    <property type="nucleotide sequence ID" value="NZ_JAGSYH010000007.1"/>
</dbReference>
<evidence type="ECO:0000259" key="12">
    <source>
        <dbReference type="PROSITE" id="PS51760"/>
    </source>
</evidence>
<accession>A0ABW1EJ30</accession>
<keyword evidence="14" id="KW-1185">Reference proteome</keyword>
<comment type="similarity">
    <text evidence="2 9">Belongs to the glycosyl hydrolase 10 (cellulase F) family.</text>
</comment>
<comment type="catalytic activity">
    <reaction evidence="1 9">
        <text>Endohydrolysis of (1-&gt;4)-beta-D-xylosidic linkages in xylans.</text>
        <dbReference type="EC" id="3.2.1.8"/>
    </reaction>
</comment>
<sequence>MSRLLWTRRRFSRMAAAAALCPPLLAERRFAPASGPDVNGPNSLRAHGAAAGVLTGCAVVPELLDFDQGNASPDAEAYTRTVAEQAGILVAENAMKWSSLRPTASTYNFTPADKLFAFAAAYQQQVRGHNLCWHEQLPAWFSSVATKDNAASLLTQHIQTVAGRYAGRVHSWDVVNEAVYLQDSRPDGLRNSPWLQLIGPSYIELAFTAAAKADPHAKLTYNDYDIELDTPEQTAKRGQVLLLVRRLVARGIPIQAIGIQSHLQATGPKPGSGLLSLIREVAKLGLEVYITEMDVNTHQLEGGSDVQDAAVAEVYKSYLGMVLAEPNVKAFLTWGITDAHTWLNQIRQPWTIRPDGSRQRPLPFDDEYRPTPAFFAIRSAIDTARRPVSQPSSNAPQQPVSDPYAPFAVPGSPGTAPQPRPDGTPKPDA</sequence>
<proteinExistence type="inferred from homology"/>
<feature type="signal peptide" evidence="11">
    <location>
        <begin position="1"/>
        <end position="26"/>
    </location>
</feature>
<keyword evidence="3" id="KW-0858">Xylan degradation</keyword>
<evidence type="ECO:0000256" key="1">
    <source>
        <dbReference type="ARBA" id="ARBA00000681"/>
    </source>
</evidence>
<evidence type="ECO:0000313" key="13">
    <source>
        <dbReference type="EMBL" id="MFC5863408.1"/>
    </source>
</evidence>
<evidence type="ECO:0000256" key="9">
    <source>
        <dbReference type="RuleBase" id="RU361174"/>
    </source>
</evidence>
<keyword evidence="8 9" id="KW-0624">Polysaccharide degradation</keyword>
<evidence type="ECO:0000256" key="8">
    <source>
        <dbReference type="ARBA" id="ARBA00023326"/>
    </source>
</evidence>
<keyword evidence="4 11" id="KW-0732">Signal</keyword>
<gene>
    <name evidence="13" type="ORF">ACFPT7_13975</name>
</gene>
<feature type="domain" description="GH10" evidence="12">
    <location>
        <begin position="57"/>
        <end position="380"/>
    </location>
</feature>
<dbReference type="EC" id="3.2.1.8" evidence="9"/>
<dbReference type="Proteomes" id="UP001596091">
    <property type="component" value="Unassembled WGS sequence"/>
</dbReference>
<dbReference type="PRINTS" id="PR00134">
    <property type="entry name" value="GLHYDRLASE10"/>
</dbReference>
<evidence type="ECO:0000256" key="2">
    <source>
        <dbReference type="ARBA" id="ARBA00007495"/>
    </source>
</evidence>
<keyword evidence="5 9" id="KW-0378">Hydrolase</keyword>
<reference evidence="14" key="1">
    <citation type="journal article" date="2019" name="Int. J. Syst. Evol. Microbiol.">
        <title>The Global Catalogue of Microorganisms (GCM) 10K type strain sequencing project: providing services to taxonomists for standard genome sequencing and annotation.</title>
        <authorList>
            <consortium name="The Broad Institute Genomics Platform"/>
            <consortium name="The Broad Institute Genome Sequencing Center for Infectious Disease"/>
            <person name="Wu L."/>
            <person name="Ma J."/>
        </authorList>
    </citation>
    <scope>NUCLEOTIDE SEQUENCE [LARGE SCALE GENOMIC DNA]</scope>
    <source>
        <strain evidence="14">JCM 4087</strain>
    </source>
</reference>
<feature type="compositionally biased region" description="Polar residues" evidence="10">
    <location>
        <begin position="389"/>
        <end position="400"/>
    </location>
</feature>
<keyword evidence="6 9" id="KW-0119">Carbohydrate metabolism</keyword>
<keyword evidence="7 9" id="KW-0326">Glycosidase</keyword>
<protein>
    <recommendedName>
        <fullName evidence="9">Beta-xylanase</fullName>
        <ecNumber evidence="9">3.2.1.8</ecNumber>
    </recommendedName>
</protein>
<dbReference type="PANTHER" id="PTHR31490">
    <property type="entry name" value="GLYCOSYL HYDROLASE"/>
    <property type="match status" value="1"/>
</dbReference>
<feature type="chain" id="PRO_5047146970" description="Beta-xylanase" evidence="11">
    <location>
        <begin position="27"/>
        <end position="429"/>
    </location>
</feature>
<dbReference type="SMART" id="SM00633">
    <property type="entry name" value="Glyco_10"/>
    <property type="match status" value="1"/>
</dbReference>
<name>A0ABW1EJ30_9BACT</name>
<evidence type="ECO:0000256" key="11">
    <source>
        <dbReference type="SAM" id="SignalP"/>
    </source>
</evidence>
<dbReference type="Gene3D" id="3.20.20.80">
    <property type="entry name" value="Glycosidases"/>
    <property type="match status" value="1"/>
</dbReference>
<dbReference type="EMBL" id="JBHSPH010000004">
    <property type="protein sequence ID" value="MFC5863408.1"/>
    <property type="molecule type" value="Genomic_DNA"/>
</dbReference>
<comment type="caution">
    <text evidence="13">The sequence shown here is derived from an EMBL/GenBank/DDBJ whole genome shotgun (WGS) entry which is preliminary data.</text>
</comment>
<dbReference type="InterPro" id="IPR001000">
    <property type="entry name" value="GH10_dom"/>
</dbReference>
<organism evidence="13 14">
    <name type="scientific">Acidicapsa dinghuensis</name>
    <dbReference type="NCBI Taxonomy" id="2218256"/>
    <lineage>
        <taxon>Bacteria</taxon>
        <taxon>Pseudomonadati</taxon>
        <taxon>Acidobacteriota</taxon>
        <taxon>Terriglobia</taxon>
        <taxon>Terriglobales</taxon>
        <taxon>Acidobacteriaceae</taxon>
        <taxon>Acidicapsa</taxon>
    </lineage>
</organism>
<evidence type="ECO:0000256" key="5">
    <source>
        <dbReference type="ARBA" id="ARBA00022801"/>
    </source>
</evidence>
<dbReference type="InterPro" id="IPR044846">
    <property type="entry name" value="GH10"/>
</dbReference>
<evidence type="ECO:0000256" key="10">
    <source>
        <dbReference type="SAM" id="MobiDB-lite"/>
    </source>
</evidence>
<evidence type="ECO:0000313" key="14">
    <source>
        <dbReference type="Proteomes" id="UP001596091"/>
    </source>
</evidence>
<evidence type="ECO:0000256" key="7">
    <source>
        <dbReference type="ARBA" id="ARBA00023295"/>
    </source>
</evidence>
<evidence type="ECO:0000256" key="4">
    <source>
        <dbReference type="ARBA" id="ARBA00022729"/>
    </source>
</evidence>
<dbReference type="PROSITE" id="PS51760">
    <property type="entry name" value="GH10_2"/>
    <property type="match status" value="1"/>
</dbReference>
<dbReference type="Pfam" id="PF00331">
    <property type="entry name" value="Glyco_hydro_10"/>
    <property type="match status" value="1"/>
</dbReference>
<feature type="region of interest" description="Disordered" evidence="10">
    <location>
        <begin position="385"/>
        <end position="429"/>
    </location>
</feature>
<dbReference type="PANTHER" id="PTHR31490:SF88">
    <property type="entry name" value="BETA-XYLANASE"/>
    <property type="match status" value="1"/>
</dbReference>
<evidence type="ECO:0000256" key="3">
    <source>
        <dbReference type="ARBA" id="ARBA00022651"/>
    </source>
</evidence>
<evidence type="ECO:0000256" key="6">
    <source>
        <dbReference type="ARBA" id="ARBA00023277"/>
    </source>
</evidence>
<dbReference type="SUPFAM" id="SSF51445">
    <property type="entry name" value="(Trans)glycosidases"/>
    <property type="match status" value="1"/>
</dbReference>